<feature type="domain" description="Dynein heavy chain coiled coil stalk" evidence="4">
    <location>
        <begin position="702"/>
        <end position="998"/>
    </location>
</feature>
<dbReference type="Gene3D" id="1.10.8.720">
    <property type="entry name" value="Region D6 of dynein motor"/>
    <property type="match status" value="1"/>
</dbReference>
<dbReference type="Gene3D" id="1.20.920.20">
    <property type="match status" value="1"/>
</dbReference>
<dbReference type="Pfam" id="PF18198">
    <property type="entry name" value="AAA_lid_11"/>
    <property type="match status" value="1"/>
</dbReference>
<evidence type="ECO:0000313" key="7">
    <source>
        <dbReference type="EMBL" id="GIQ83422.1"/>
    </source>
</evidence>
<evidence type="ECO:0000256" key="2">
    <source>
        <dbReference type="SAM" id="MobiDB-lite"/>
    </source>
</evidence>
<feature type="domain" description="Dynein heavy chain AAA lid" evidence="6">
    <location>
        <begin position="1688"/>
        <end position="1831"/>
    </location>
</feature>
<evidence type="ECO:0000259" key="6">
    <source>
        <dbReference type="Pfam" id="PF18198"/>
    </source>
</evidence>
<proteinExistence type="predicted"/>
<dbReference type="PANTHER" id="PTHR45703:SF36">
    <property type="entry name" value="DYNEIN HEAVY CHAIN, CYTOPLASMIC"/>
    <property type="match status" value="1"/>
</dbReference>
<evidence type="ECO:0000259" key="5">
    <source>
        <dbReference type="Pfam" id="PF12781"/>
    </source>
</evidence>
<dbReference type="GO" id="GO:0030286">
    <property type="term" value="C:dynein complex"/>
    <property type="evidence" value="ECO:0007669"/>
    <property type="project" value="InterPro"/>
</dbReference>
<name>A0A9K3CVW1_9EUKA</name>
<dbReference type="Pfam" id="PF03028">
    <property type="entry name" value="Dynein_heavy"/>
    <property type="match status" value="1"/>
</dbReference>
<evidence type="ECO:0000259" key="4">
    <source>
        <dbReference type="Pfam" id="PF12777"/>
    </source>
</evidence>
<protein>
    <submittedName>
        <fullName evidence="7">Dynein heavy chain</fullName>
    </submittedName>
</protein>
<feature type="coiled-coil region" evidence="1">
    <location>
        <begin position="916"/>
        <end position="950"/>
    </location>
</feature>
<gene>
    <name evidence="7" type="ORF">KIPB_004740</name>
</gene>
<feature type="non-terminal residue" evidence="7">
    <location>
        <position position="2169"/>
    </location>
</feature>
<reference evidence="7 8" key="1">
    <citation type="journal article" date="2018" name="PLoS ONE">
        <title>The draft genome of Kipferlia bialata reveals reductive genome evolution in fornicate parasites.</title>
        <authorList>
            <person name="Tanifuji G."/>
            <person name="Takabayashi S."/>
            <person name="Kume K."/>
            <person name="Takagi M."/>
            <person name="Nakayama T."/>
            <person name="Kamikawa R."/>
            <person name="Inagaki Y."/>
            <person name="Hashimoto T."/>
        </authorList>
    </citation>
    <scope>NUCLEOTIDE SEQUENCE [LARGE SCALE GENOMIC DNA]</scope>
    <source>
        <strain evidence="7">NY0173</strain>
    </source>
</reference>
<sequence length="2169" mass="229877">REIGRIGSVVNVRLPGSPTPTPTLVTAPLHSAAVSVRTCLDMGSCAIVSGPGVCGKGTAVRLAVADKYRAVEIPCSVGTSAKDFVAAVVAHTMPSTLPDGSPVLSASPPLCVVLRDADVVPADEYGTVPLLACLWGLIAHGNIVVDHSDGPKVCGVRGVHVVLTVRDSGRESISSRLASRCETVHLPAMVKSDIAGIVSSHLSHALSLCPSAAVLATDTALLRRMSMCMAETARPVASVVGRERDKAEEAATSSIRALESGLLPPYTRQVSPVQPVVVQAVLPTLQVLIRWAEVAASLLALPPSPALSQADCLALSGVLVLGAPCQSKALSAGVVKALSDTLRTHKFHTSVLEREQRERERGSNGKRSAAPAATTTFDRVLSCMSSDTLQTLAVQAVQVNATPRAPRPISTEAYMQRLGDVRECILRHTPRCAQPDTPGLALLTSHLETGLYDAGSAVVVGGEEGLVESAVLLSSAMLLASVVEPSCEAADVGVTVCDVMQRGGVTGERCVLLLRMSVLEAVPRWLDVVCDAFSRPASLLDVLSSTQRNQLRSSARDTWTEVPEREVDVEAKLGRGFGDRVSIILVLPSSHPDTSSILESHPPLTKHCRIIAPPIDTPVPSLVGTINSTIASQIRHGREGQHDTQSTANAMVSLLPSLHPLVESRTLCAPTSGDVLAMGALAGRCTDQCTRALSGRLQMLLAGTAQLKAAGKAIDSLKVQLQGRHAELMTAQSNASTAMETISLSMQRAAARKEEAAQIRSDLAVEREDIQRRKADADRDLLEVRPMLEAAEKAVQGIPQDKLAELKAYSKPPPPVARVMEAVCLLLGEGECEWKTIKKILMNKDFKNRVGTFDPRSVSSRVINKVDGILTSNSDCFDPARISRVSKAAAPLAGWVKATVTSVTVTKKVAPLEKAVREAEGRLVAAANKLTDIEAEIAQIDVDTDRLRKEFQEKTSTALALKQSLSETTATLERGTALLSSLSSEGERWEQGLSTIRESMSRVAKTAAEAAVYAVVAGPLPDDARGVRSRVGVAGAMGVDRGLIRGLLVSDAALDVYREKGLPDTVPAAENAGILSLCLARDSAEAEGEGETDKEREQRRALDYVPSLIVCVGGDDVTAYLKQWLDKPTVVQPGETLASAAAVAARFGQSLIVTDVADAVPPCIVPFFSGSREVRSESGAYSVRLGPGRVVDVDPAFRVVLVSPAPLAVPPSIPALQLNFMATVASITDTFTRAILARYAPDLQALDSELRLSIRQLNSSLNAAEEDLLAVMTKASESDVPLLENAPLFEALSQAKAQTSSIKESRAQADTARQAILEAMGEVEPLAEAAARAHGVVEAMGRIHPAYAADPAALLTECLSTALDTSLIGQGGKEMVPKRGRYPVDRAGIVLFQELALRLLPSVFAADRATVAVLLLQAFQPAMCSAQLLSFFTEASGTSRQRLELLGQALRPGLLSRTGLISSSEWSLFAKDPGPAPEALKASTWPKMAAHLSPLERAAVVCALWPERTSAAVLSAARAVFEREGTYTADWDAALERSSVSAPLVALCVAGADPTSDIQQASARAGVTLLEVAVGGGDVQKVVDTLKKAYASGNTWVLVKNAHLNPSLLDMLPGLLRDLRAGTAQRQRERERASEGGFKVAVTTQLRHGLPSSLMRMCVRVCVDSTVSVQSNVSSILSSLASRDVSPATYSLAVLHSVLLARKEYQPRGVSRVPRWGQADMETLLSALQTRLAKTGGSSQDLWAVRGIVEEAIYGGPVMDSADRQLLHVLVSLAFQSISLHAASSLPTHFPIIQHLTPPATSPVSIDRAQTHCDRTLPLSVSPAMLGLDADAFKAPGVRLYSTLRRGLVAALSHGAALGTQRYEAVHKLSALHTRHEGAYTKARAMLQSMSGKAQSPLAEALLADLSLCLSLCSTVASDLSSAVQSVTALTAGEIDSMPVVDKTLCSYIARGCVPDHWTRGIICPPCPSIPISDPTMPPTECDGTPEGYMGWLLDSVEAVCKAVTQGDTLPIALTPRPATVLAAAKRHAAQRMGVPFTTLVCEVHMGVLRSDAVGITVPARQVSLFGCRYGSSGVALGAGTQGALPAMSLVYKREEERDRERERERRGTVQSVSVPLYVDRERTVLVGGLEAVALPLTDRERDRGRENVGGLSIPQAKYALNGCYAALR</sequence>
<dbReference type="InterPro" id="IPR024743">
    <property type="entry name" value="Dynein_HC_stalk"/>
</dbReference>
<dbReference type="GO" id="GO:0007018">
    <property type="term" value="P:microtubule-based movement"/>
    <property type="evidence" value="ECO:0007669"/>
    <property type="project" value="InterPro"/>
</dbReference>
<feature type="domain" description="Dynein heavy chain ATP-binding dynein motor region" evidence="5">
    <location>
        <begin position="1137"/>
        <end position="1302"/>
    </location>
</feature>
<organism evidence="7 8">
    <name type="scientific">Kipferlia bialata</name>
    <dbReference type="NCBI Taxonomy" id="797122"/>
    <lineage>
        <taxon>Eukaryota</taxon>
        <taxon>Metamonada</taxon>
        <taxon>Carpediemonas-like organisms</taxon>
        <taxon>Kipferlia</taxon>
    </lineage>
</organism>
<dbReference type="GO" id="GO:0045505">
    <property type="term" value="F:dynein intermediate chain binding"/>
    <property type="evidence" value="ECO:0007669"/>
    <property type="project" value="InterPro"/>
</dbReference>
<dbReference type="GO" id="GO:0008569">
    <property type="term" value="F:minus-end-directed microtubule motor activity"/>
    <property type="evidence" value="ECO:0007669"/>
    <property type="project" value="InterPro"/>
</dbReference>
<dbReference type="InterPro" id="IPR004273">
    <property type="entry name" value="Dynein_heavy_D6_P-loop"/>
</dbReference>
<dbReference type="InterPro" id="IPR042219">
    <property type="entry name" value="AAA_lid_11_sf"/>
</dbReference>
<evidence type="ECO:0000313" key="8">
    <source>
        <dbReference type="Proteomes" id="UP000265618"/>
    </source>
</evidence>
<dbReference type="InterPro" id="IPR035706">
    <property type="entry name" value="AAA_9"/>
</dbReference>
<dbReference type="PANTHER" id="PTHR45703">
    <property type="entry name" value="DYNEIN HEAVY CHAIN"/>
    <property type="match status" value="1"/>
</dbReference>
<accession>A0A9K3CVW1</accession>
<dbReference type="Pfam" id="PF12777">
    <property type="entry name" value="MT"/>
    <property type="match status" value="1"/>
</dbReference>
<evidence type="ECO:0000259" key="3">
    <source>
        <dbReference type="Pfam" id="PF03028"/>
    </source>
</evidence>
<dbReference type="InterPro" id="IPR026983">
    <property type="entry name" value="DHC"/>
</dbReference>
<feature type="region of interest" description="Disordered" evidence="2">
    <location>
        <begin position="349"/>
        <end position="372"/>
    </location>
</feature>
<dbReference type="GO" id="GO:0051959">
    <property type="term" value="F:dynein light intermediate chain binding"/>
    <property type="evidence" value="ECO:0007669"/>
    <property type="project" value="InterPro"/>
</dbReference>
<feature type="compositionally biased region" description="Basic and acidic residues" evidence="2">
    <location>
        <begin position="351"/>
        <end position="363"/>
    </location>
</feature>
<dbReference type="EMBL" id="BDIP01001043">
    <property type="protein sequence ID" value="GIQ83422.1"/>
    <property type="molecule type" value="Genomic_DNA"/>
</dbReference>
<dbReference type="OrthoDB" id="428975at2759"/>
<keyword evidence="8" id="KW-1185">Reference proteome</keyword>
<keyword evidence="1" id="KW-0175">Coiled coil</keyword>
<comment type="caution">
    <text evidence="7">The sequence shown here is derived from an EMBL/GenBank/DDBJ whole genome shotgun (WGS) entry which is preliminary data.</text>
</comment>
<dbReference type="InterPro" id="IPR041658">
    <property type="entry name" value="AAA_lid_11"/>
</dbReference>
<dbReference type="Pfam" id="PF12781">
    <property type="entry name" value="AAA_9"/>
    <property type="match status" value="1"/>
</dbReference>
<evidence type="ECO:0000256" key="1">
    <source>
        <dbReference type="SAM" id="Coils"/>
    </source>
</evidence>
<feature type="domain" description="Dynein heavy chain region D6 P-loop" evidence="3">
    <location>
        <begin position="1541"/>
        <end position="1661"/>
    </location>
</feature>
<dbReference type="InterPro" id="IPR027417">
    <property type="entry name" value="P-loop_NTPase"/>
</dbReference>
<dbReference type="Proteomes" id="UP000265618">
    <property type="component" value="Unassembled WGS sequence"/>
</dbReference>
<dbReference type="Gene3D" id="3.40.50.300">
    <property type="entry name" value="P-loop containing nucleotide triphosphate hydrolases"/>
    <property type="match status" value="2"/>
</dbReference>